<dbReference type="EMBL" id="RAHX01000001">
    <property type="protein sequence ID" value="RJY10228.1"/>
    <property type="molecule type" value="Genomic_DNA"/>
</dbReference>
<organism evidence="1 2">
    <name type="scientific">Aurantiacibacter aquimixticola</name>
    <dbReference type="NCBI Taxonomy" id="1958945"/>
    <lineage>
        <taxon>Bacteria</taxon>
        <taxon>Pseudomonadati</taxon>
        <taxon>Pseudomonadota</taxon>
        <taxon>Alphaproteobacteria</taxon>
        <taxon>Sphingomonadales</taxon>
        <taxon>Erythrobacteraceae</taxon>
        <taxon>Aurantiacibacter</taxon>
    </lineage>
</organism>
<protein>
    <recommendedName>
        <fullName evidence="3">YbjN domain-containing protein</fullName>
    </recommendedName>
</protein>
<dbReference type="Pfam" id="PF10722">
    <property type="entry name" value="YbjN"/>
    <property type="match status" value="1"/>
</dbReference>
<dbReference type="OrthoDB" id="9792176at2"/>
<evidence type="ECO:0000313" key="2">
    <source>
        <dbReference type="Proteomes" id="UP000285232"/>
    </source>
</evidence>
<gene>
    <name evidence="1" type="ORF">D6201_06120</name>
</gene>
<accession>A0A419RWQ8</accession>
<dbReference type="InterPro" id="IPR019660">
    <property type="entry name" value="Put_sensory_transdc_reg_YbjN"/>
</dbReference>
<comment type="caution">
    <text evidence="1">The sequence shown here is derived from an EMBL/GenBank/DDBJ whole genome shotgun (WGS) entry which is preliminary data.</text>
</comment>
<keyword evidence="2" id="KW-1185">Reference proteome</keyword>
<proteinExistence type="predicted"/>
<dbReference type="AlphaFoldDB" id="A0A419RWQ8"/>
<dbReference type="Proteomes" id="UP000285232">
    <property type="component" value="Unassembled WGS sequence"/>
</dbReference>
<reference evidence="1 2" key="1">
    <citation type="journal article" date="2017" name="Int. J. Syst. Evol. Microbiol.">
        <title>Erythrobacter aquimixticola sp. nov., isolated from the junction between the ocean and a freshwater spring.</title>
        <authorList>
            <person name="Park S."/>
            <person name="Jung Y.T."/>
            <person name="Choi S.J."/>
            <person name="Yoon J.H."/>
        </authorList>
    </citation>
    <scope>NUCLEOTIDE SEQUENCE [LARGE SCALE GENOMIC DNA]</scope>
    <source>
        <strain evidence="1 2">JSSK-14</strain>
    </source>
</reference>
<dbReference type="CDD" id="cd17033">
    <property type="entry name" value="DR1245-like"/>
    <property type="match status" value="1"/>
</dbReference>
<name>A0A419RWQ8_9SPHN</name>
<evidence type="ECO:0008006" key="3">
    <source>
        <dbReference type="Google" id="ProtNLM"/>
    </source>
</evidence>
<dbReference type="RefSeq" id="WP_120049237.1">
    <property type="nucleotide sequence ID" value="NZ_RAHX01000001.1"/>
</dbReference>
<sequence>MNTEREIIERADDAAPVEMLTALFEAHGWAFEQVSDDEVTVEIPGSWTTYQLRGIWRREDRVLQLLCLPEIRVGEDKRRNAFELLALINEQLWLGHFDIWSQGGMLLYRHGLMLGDDGMLSLDMAQHAIESAIAECDRFYPAFQFVLWGDKGPREALDAALVDAAGEA</sequence>
<evidence type="ECO:0000313" key="1">
    <source>
        <dbReference type="EMBL" id="RJY10228.1"/>
    </source>
</evidence>